<protein>
    <submittedName>
        <fullName evidence="1">Uncharacterized protein</fullName>
    </submittedName>
</protein>
<proteinExistence type="predicted"/>
<name>A0A8J3ANU4_9BACI</name>
<evidence type="ECO:0000313" key="1">
    <source>
        <dbReference type="EMBL" id="GGI17953.1"/>
    </source>
</evidence>
<evidence type="ECO:0000313" key="2">
    <source>
        <dbReference type="Proteomes" id="UP000626244"/>
    </source>
</evidence>
<organism evidence="1 2">
    <name type="scientific">Gottfriedia solisilvae</name>
    <dbReference type="NCBI Taxonomy" id="1516104"/>
    <lineage>
        <taxon>Bacteria</taxon>
        <taxon>Bacillati</taxon>
        <taxon>Bacillota</taxon>
        <taxon>Bacilli</taxon>
        <taxon>Bacillales</taxon>
        <taxon>Bacillaceae</taxon>
        <taxon>Gottfriedia</taxon>
    </lineage>
</organism>
<sequence>MPGFTTIQKNNTVTVSAKIDGIEVRNVKIEIGNEYICLPFNKNKKLHRERRFIVNGFDNSNHELRAKVKFSDTKGHGFVDVTDIEYIIED</sequence>
<dbReference type="EMBL" id="BMHB01000004">
    <property type="protein sequence ID" value="GGI17953.1"/>
    <property type="molecule type" value="Genomic_DNA"/>
</dbReference>
<dbReference type="RefSeq" id="WP_088003466.1">
    <property type="nucleotide sequence ID" value="NZ_BMHB01000004.1"/>
</dbReference>
<comment type="caution">
    <text evidence="1">The sequence shown here is derived from an EMBL/GenBank/DDBJ whole genome shotgun (WGS) entry which is preliminary data.</text>
</comment>
<reference evidence="2" key="1">
    <citation type="journal article" date="2019" name="Int. J. Syst. Evol. Microbiol.">
        <title>The Global Catalogue of Microorganisms (GCM) 10K type strain sequencing project: providing services to taxonomists for standard genome sequencing and annotation.</title>
        <authorList>
            <consortium name="The Broad Institute Genomics Platform"/>
            <consortium name="The Broad Institute Genome Sequencing Center for Infectious Disease"/>
            <person name="Wu L."/>
            <person name="Ma J."/>
        </authorList>
    </citation>
    <scope>NUCLEOTIDE SEQUENCE [LARGE SCALE GENOMIC DNA]</scope>
    <source>
        <strain evidence="2">CGMCC 1.14993</strain>
    </source>
</reference>
<dbReference type="Proteomes" id="UP000626244">
    <property type="component" value="Unassembled WGS sequence"/>
</dbReference>
<dbReference type="AlphaFoldDB" id="A0A8J3ANU4"/>
<gene>
    <name evidence="1" type="ORF">GCM10007380_40510</name>
</gene>
<keyword evidence="2" id="KW-1185">Reference proteome</keyword>
<dbReference type="OrthoDB" id="2680044at2"/>
<accession>A0A8J3ANU4</accession>